<dbReference type="AlphaFoldDB" id="A0AAW2ZDZ5"/>
<evidence type="ECO:0000313" key="3">
    <source>
        <dbReference type="EMBL" id="KAL0488028.1"/>
    </source>
</evidence>
<dbReference type="InterPro" id="IPR051099">
    <property type="entry name" value="AGR/TXD"/>
</dbReference>
<protein>
    <submittedName>
        <fullName evidence="3">Protein-disulfide reductase</fullName>
    </submittedName>
</protein>
<dbReference type="Pfam" id="PF13899">
    <property type="entry name" value="Thioredoxin_7"/>
    <property type="match status" value="1"/>
</dbReference>
<dbReference type="PANTHER" id="PTHR15337">
    <property type="entry name" value="ANTERIOR GRADIENT PROTEIN-RELATED"/>
    <property type="match status" value="1"/>
</dbReference>
<gene>
    <name evidence="3" type="ORF">AKO1_015216</name>
</gene>
<name>A0AAW2ZDZ5_9EUKA</name>
<dbReference type="PANTHER" id="PTHR15337:SF11">
    <property type="entry name" value="THIOREDOXIN DOMAIN-CONTAINING PROTEIN"/>
    <property type="match status" value="1"/>
</dbReference>
<evidence type="ECO:0000256" key="1">
    <source>
        <dbReference type="ARBA" id="ARBA00022729"/>
    </source>
</evidence>
<keyword evidence="4" id="KW-1185">Reference proteome</keyword>
<dbReference type="SUPFAM" id="SSF52833">
    <property type="entry name" value="Thioredoxin-like"/>
    <property type="match status" value="1"/>
</dbReference>
<dbReference type="Gene3D" id="3.40.30.10">
    <property type="entry name" value="Glutaredoxin"/>
    <property type="match status" value="1"/>
</dbReference>
<reference evidence="3 4" key="1">
    <citation type="submission" date="2024-03" db="EMBL/GenBank/DDBJ databases">
        <title>The Acrasis kona genome and developmental transcriptomes reveal deep origins of eukaryotic multicellular pathways.</title>
        <authorList>
            <person name="Sheikh S."/>
            <person name="Fu C.-J."/>
            <person name="Brown M.W."/>
            <person name="Baldauf S.L."/>
        </authorList>
    </citation>
    <scope>NUCLEOTIDE SEQUENCE [LARGE SCALE GENOMIC DNA]</scope>
    <source>
        <strain evidence="3 4">ATCC MYA-3509</strain>
    </source>
</reference>
<evidence type="ECO:0000313" key="4">
    <source>
        <dbReference type="Proteomes" id="UP001431209"/>
    </source>
</evidence>
<accession>A0AAW2ZDZ5</accession>
<proteinExistence type="predicted"/>
<dbReference type="EMBL" id="JAOPGA020001392">
    <property type="protein sequence ID" value="KAL0488028.1"/>
    <property type="molecule type" value="Genomic_DNA"/>
</dbReference>
<dbReference type="Proteomes" id="UP001431209">
    <property type="component" value="Unassembled WGS sequence"/>
</dbReference>
<comment type="caution">
    <text evidence="3">The sequence shown here is derived from an EMBL/GenBank/DDBJ whole genome shotgun (WGS) entry which is preliminary data.</text>
</comment>
<evidence type="ECO:0000256" key="2">
    <source>
        <dbReference type="SAM" id="SignalP"/>
    </source>
</evidence>
<feature type="chain" id="PRO_5043363242" evidence="2">
    <location>
        <begin position="22"/>
        <end position="155"/>
    </location>
</feature>
<feature type="signal peptide" evidence="2">
    <location>
        <begin position="1"/>
        <end position="21"/>
    </location>
</feature>
<organism evidence="3 4">
    <name type="scientific">Acrasis kona</name>
    <dbReference type="NCBI Taxonomy" id="1008807"/>
    <lineage>
        <taxon>Eukaryota</taxon>
        <taxon>Discoba</taxon>
        <taxon>Heterolobosea</taxon>
        <taxon>Tetramitia</taxon>
        <taxon>Eutetramitia</taxon>
        <taxon>Acrasidae</taxon>
        <taxon>Acrasis</taxon>
    </lineage>
</organism>
<sequence>MRSTLLVLLLTLLLCVVNVESVAVEKQHGFSNEVNWLSDLQEAKSLSKQNGKPILVLISETWCHACVHLKRSIYDNQDFIRKSRDFVMLQIGNKAAPSAYDIGGEYVPRVFITSPSGQVQEHVINKNARDEYKYYYKNAAELISTMESVDIKEEL</sequence>
<keyword evidence="1 2" id="KW-0732">Signal</keyword>
<dbReference type="InterPro" id="IPR036249">
    <property type="entry name" value="Thioredoxin-like_sf"/>
</dbReference>